<evidence type="ECO:0000313" key="3">
    <source>
        <dbReference type="EMBL" id="TFY72454.1"/>
    </source>
</evidence>
<feature type="coiled-coil region" evidence="1">
    <location>
        <begin position="81"/>
        <end position="161"/>
    </location>
</feature>
<feature type="compositionally biased region" description="Polar residues" evidence="2">
    <location>
        <begin position="598"/>
        <end position="610"/>
    </location>
</feature>
<evidence type="ECO:0000313" key="4">
    <source>
        <dbReference type="Proteomes" id="UP000298327"/>
    </source>
</evidence>
<dbReference type="OrthoDB" id="3230958at2759"/>
<organism evidence="3 4">
    <name type="scientific">Dentipellis fragilis</name>
    <dbReference type="NCBI Taxonomy" id="205917"/>
    <lineage>
        <taxon>Eukaryota</taxon>
        <taxon>Fungi</taxon>
        <taxon>Dikarya</taxon>
        <taxon>Basidiomycota</taxon>
        <taxon>Agaricomycotina</taxon>
        <taxon>Agaricomycetes</taxon>
        <taxon>Russulales</taxon>
        <taxon>Hericiaceae</taxon>
        <taxon>Dentipellis</taxon>
    </lineage>
</organism>
<evidence type="ECO:0000256" key="1">
    <source>
        <dbReference type="SAM" id="Coils"/>
    </source>
</evidence>
<keyword evidence="1" id="KW-0175">Coiled coil</keyword>
<sequence length="699" mass="77313">MSFNSTGTASVVRSTLPSIPSTSTSTTQFPMSSNPPSDVETVRPDPGCARKVSHVTPWDRQRHSMRHRELTLAVHARDEKIHAIQEENQTLKLQVEKMQRKLNASQTAARNQTQAQRVQERKLDFLRGRMHGLRAEASAQRGALEKELESAAQRLSGLTGEMDAVSGQLAQAKEMCGTLTTENARCTSRIAELEHQLSVLAASAQPAPATADHSVQTSANADDAAAVAALEDRCMELESLVEHDRRLLEDYEARETVFKNLIAEARHYNDYLEESYIDILRCKDDFIRDLREDTSQLTASNRSSERHEEALESKLRRTEEKLDVTDTEVADMRVRLEGAERNAVASTNKIMQLEAETRDLRRRLADSEDERRGLQDDMDAADGLIVHLRRELQDAVMQSQDSLPQSAEEDLEAWIMDDDERSTPGLPSILEEEEPFEDETSSDEGSVDTLVDGLEGLHHRLLQAGLGHSSDSATSSSAAIVALQLEDIALKCEAARIHGDDVEEMLRAELQEKHSEKLRNRLPASGPAMSDMEPSSSRLPSIIITPPQAESEGALADLQAFADCPDEAVNSEASTPYYTPMSMSISLEDLPLSINGPDQTYSNSLTTPIEFSSPDPSSPCSLPASPTLSDESAENLKDVTFGVYEEDSSDDDRGALRLPQDIAHVSPFLLHLDLPPSEDSDSDYFGNSAKAQWPRRRRC</sequence>
<feature type="region of interest" description="Disordered" evidence="2">
    <location>
        <begin position="675"/>
        <end position="699"/>
    </location>
</feature>
<comment type="caution">
    <text evidence="3">The sequence shown here is derived from an EMBL/GenBank/DDBJ whole genome shotgun (WGS) entry which is preliminary data.</text>
</comment>
<feature type="compositionally biased region" description="Basic and acidic residues" evidence="2">
    <location>
        <begin position="303"/>
        <end position="319"/>
    </location>
</feature>
<dbReference type="EMBL" id="SEOQ01000014">
    <property type="protein sequence ID" value="TFY72454.1"/>
    <property type="molecule type" value="Genomic_DNA"/>
</dbReference>
<name>A0A4Y9ZDB0_9AGAM</name>
<feature type="region of interest" description="Disordered" evidence="2">
    <location>
        <begin position="295"/>
        <end position="319"/>
    </location>
</feature>
<feature type="region of interest" description="Disordered" evidence="2">
    <location>
        <begin position="598"/>
        <end position="634"/>
    </location>
</feature>
<feature type="compositionally biased region" description="Low complexity" evidence="2">
    <location>
        <begin position="14"/>
        <end position="32"/>
    </location>
</feature>
<dbReference type="Proteomes" id="UP000298327">
    <property type="component" value="Unassembled WGS sequence"/>
</dbReference>
<gene>
    <name evidence="3" type="ORF">EVG20_g541</name>
</gene>
<proteinExistence type="predicted"/>
<feature type="region of interest" description="Disordered" evidence="2">
    <location>
        <begin position="1"/>
        <end position="52"/>
    </location>
</feature>
<reference evidence="3 4" key="1">
    <citation type="submission" date="2019-02" db="EMBL/GenBank/DDBJ databases">
        <title>Genome sequencing of the rare red list fungi Dentipellis fragilis.</title>
        <authorList>
            <person name="Buettner E."/>
            <person name="Kellner H."/>
        </authorList>
    </citation>
    <scope>NUCLEOTIDE SEQUENCE [LARGE SCALE GENOMIC DNA]</scope>
    <source>
        <strain evidence="3 4">DSM 105465</strain>
    </source>
</reference>
<keyword evidence="4" id="KW-1185">Reference proteome</keyword>
<accession>A0A4Y9ZDB0</accession>
<protein>
    <submittedName>
        <fullName evidence="3">Uncharacterized protein</fullName>
    </submittedName>
</protein>
<dbReference type="Gene3D" id="1.20.5.340">
    <property type="match status" value="1"/>
</dbReference>
<evidence type="ECO:0000256" key="2">
    <source>
        <dbReference type="SAM" id="MobiDB-lite"/>
    </source>
</evidence>
<feature type="compositionally biased region" description="Low complexity" evidence="2">
    <location>
        <begin position="612"/>
        <end position="629"/>
    </location>
</feature>
<feature type="region of interest" description="Disordered" evidence="2">
    <location>
        <begin position="514"/>
        <end position="539"/>
    </location>
</feature>
<feature type="compositionally biased region" description="Polar residues" evidence="2">
    <location>
        <begin position="1"/>
        <end position="13"/>
    </location>
</feature>
<dbReference type="AlphaFoldDB" id="A0A4Y9ZDB0"/>